<dbReference type="Proteomes" id="UP001344251">
    <property type="component" value="Chromosome"/>
</dbReference>
<dbReference type="EMBL" id="CP109106">
    <property type="protein sequence ID" value="WSB72149.1"/>
    <property type="molecule type" value="Genomic_DNA"/>
</dbReference>
<dbReference type="InterPro" id="IPR006311">
    <property type="entry name" value="TAT_signal"/>
</dbReference>
<gene>
    <name evidence="1" type="ORF">OG863_31715</name>
</gene>
<dbReference type="PANTHER" id="PTHR11014">
    <property type="entry name" value="PEPTIDASE M20 FAMILY MEMBER"/>
    <property type="match status" value="1"/>
</dbReference>
<reference evidence="1 2" key="1">
    <citation type="submission" date="2022-10" db="EMBL/GenBank/DDBJ databases">
        <title>The complete genomes of actinobacterial strains from the NBC collection.</title>
        <authorList>
            <person name="Joergensen T.S."/>
            <person name="Alvarez Arevalo M."/>
            <person name="Sterndorff E.B."/>
            <person name="Faurdal D."/>
            <person name="Vuksanovic O."/>
            <person name="Mourched A.-S."/>
            <person name="Charusanti P."/>
            <person name="Shaw S."/>
            <person name="Blin K."/>
            <person name="Weber T."/>
        </authorList>
    </citation>
    <scope>NUCLEOTIDE SEQUENCE [LARGE SCALE GENOMIC DNA]</scope>
    <source>
        <strain evidence="1 2">NBC 01774</strain>
    </source>
</reference>
<dbReference type="RefSeq" id="WP_326621855.1">
    <property type="nucleotide sequence ID" value="NZ_CP109106.1"/>
</dbReference>
<dbReference type="Gene3D" id="3.40.630.10">
    <property type="entry name" value="Zn peptidases"/>
    <property type="match status" value="1"/>
</dbReference>
<dbReference type="PANTHER" id="PTHR11014:SF63">
    <property type="entry name" value="METALLOPEPTIDASE, PUTATIVE (AFU_ORTHOLOGUE AFUA_6G09600)-RELATED"/>
    <property type="match status" value="1"/>
</dbReference>
<accession>A0ABZ1FNW9</accession>
<organism evidence="1 2">
    <name type="scientific">Streptomyces decoyicus</name>
    <dbReference type="NCBI Taxonomy" id="249567"/>
    <lineage>
        <taxon>Bacteria</taxon>
        <taxon>Bacillati</taxon>
        <taxon>Actinomycetota</taxon>
        <taxon>Actinomycetes</taxon>
        <taxon>Kitasatosporales</taxon>
        <taxon>Streptomycetaceae</taxon>
        <taxon>Streptomyces</taxon>
    </lineage>
</organism>
<dbReference type="NCBIfam" id="TIGR01891">
    <property type="entry name" value="amidohydrolases"/>
    <property type="match status" value="1"/>
</dbReference>
<name>A0ABZ1FNW9_9ACTN</name>
<dbReference type="Pfam" id="PF01546">
    <property type="entry name" value="Peptidase_M20"/>
    <property type="match status" value="1"/>
</dbReference>
<dbReference type="SUPFAM" id="SSF53187">
    <property type="entry name" value="Zn-dependent exopeptidases"/>
    <property type="match status" value="1"/>
</dbReference>
<dbReference type="Gene3D" id="3.30.70.360">
    <property type="match status" value="1"/>
</dbReference>
<sequence>MERALSRRTLLAGTAAAGAGVVWGASGRAVADGWERPAGQGPVGQGPVAQGAVDAEVARLEQGLIALRRDIHRHPEAPGQERRTAGVVARELRAAGLAVTTGVGGHGVVGVLRGARPGRTVAYRADMDAVPPEDIVGGGRAAAHHCGHDIHTAVALGVAQVLARLRRQLDGTVVFLFQPAEETLSGARALIGTGVLERTRVAEIHALHCGPFPVGRFAVTPGFGMPGQDKAEVTVSGPDAPDAARRLADEIGALATVALPRTPADLERIVADALTPNGPLARFVAVRARAEDAGVSVSYRCWPPERYLDVRTDIRRLATSCTGAGVRFPAEPFPAMVCPERDGRVLAHHLRHALGRDAVTELHAAFPPFSGEDFALYLDRVPGTFTFLGVRAPGAPVTTSYPHYPDFAPDERALGIGVRAMAGWIAERTHRAQGLPGGSNGSGGSGGSGA</sequence>
<keyword evidence="2" id="KW-1185">Reference proteome</keyword>
<dbReference type="InterPro" id="IPR017439">
    <property type="entry name" value="Amidohydrolase"/>
</dbReference>
<proteinExistence type="predicted"/>
<protein>
    <submittedName>
        <fullName evidence="1">Amidohydrolase</fullName>
    </submittedName>
</protein>
<dbReference type="PROSITE" id="PS51318">
    <property type="entry name" value="TAT"/>
    <property type="match status" value="1"/>
</dbReference>
<evidence type="ECO:0000313" key="1">
    <source>
        <dbReference type="EMBL" id="WSB72149.1"/>
    </source>
</evidence>
<evidence type="ECO:0000313" key="2">
    <source>
        <dbReference type="Proteomes" id="UP001344251"/>
    </source>
</evidence>
<dbReference type="InterPro" id="IPR002933">
    <property type="entry name" value="Peptidase_M20"/>
</dbReference>